<feature type="region of interest" description="Disordered" evidence="1">
    <location>
        <begin position="276"/>
        <end position="427"/>
    </location>
</feature>
<dbReference type="Pfam" id="PF07839">
    <property type="entry name" value="CaM_binding"/>
    <property type="match status" value="1"/>
</dbReference>
<dbReference type="InterPro" id="IPR012417">
    <property type="entry name" value="CaM-bd_dom_pln"/>
</dbReference>
<gene>
    <name evidence="3" type="ORF">ACJRO7_014759</name>
</gene>
<comment type="caution">
    <text evidence="3">The sequence shown here is derived from an EMBL/GenBank/DDBJ whole genome shotgun (WGS) entry which is preliminary data.</text>
</comment>
<sequence length="463" mass="50236">MATKPKESASLVKKKKAASPSDHHQTSMAQTKRPSPTLKQSNLLSSPTTSVAPTASDKQLPNYLKPTLSSRVESPKPATKKHVSLLPGASAQKPHLSRRNSFDKSESSAQMQKIYTSSSPRERSLTVKSLSFSSQSSGLARPVLDRTSKTPKAGPAKSQASTIAGNKATRKSSVSTPLTIKKETGRLSRTPSNPDEISEILNAESGNLDNKKPEVKDVEEVVIVKVESDHAVDVAPDLQKPEDIVDEHDDIILAGDELVKDQETLVDQARVISTVEDHIHDSTESSQGEAEDTEDKLTEQEATETLLGDKIGEDKDQISNDETDIIQEEISTEVATPEDKIEDHAHKKTDTITAETGEAEATSEKPEKAGEEQNQNKPISSDDERKDAPAESTVKEEAKPLTIKTISPSKSQRPSQGNSKKESPAYNDVIAETSSKLMEKRKNKVKALVGAFETVISLEEPQA</sequence>
<feature type="compositionally biased region" description="Basic and acidic residues" evidence="1">
    <location>
        <begin position="337"/>
        <end position="350"/>
    </location>
</feature>
<feature type="compositionally biased region" description="Low complexity" evidence="1">
    <location>
        <begin position="351"/>
        <end position="360"/>
    </location>
</feature>
<feature type="domain" description="Calmodulin-binding" evidence="2">
    <location>
        <begin position="362"/>
        <end position="457"/>
    </location>
</feature>
<name>A0ABD3L204_EUCGL</name>
<feature type="compositionally biased region" description="Polar residues" evidence="1">
    <location>
        <begin position="26"/>
        <end position="44"/>
    </location>
</feature>
<dbReference type="PANTHER" id="PTHR33349:SF20">
    <property type="entry name" value="CHROMO DOMAIN CEC-LIKE PROTEIN"/>
    <property type="match status" value="1"/>
</dbReference>
<feature type="compositionally biased region" description="Polar residues" evidence="1">
    <location>
        <begin position="404"/>
        <end position="418"/>
    </location>
</feature>
<dbReference type="EMBL" id="JBJKBG010000003">
    <property type="protein sequence ID" value="KAL3745689.1"/>
    <property type="molecule type" value="Genomic_DNA"/>
</dbReference>
<feature type="compositionally biased region" description="Low complexity" evidence="1">
    <location>
        <begin position="45"/>
        <end position="56"/>
    </location>
</feature>
<accession>A0ABD3L204</accession>
<evidence type="ECO:0000256" key="1">
    <source>
        <dbReference type="SAM" id="MobiDB-lite"/>
    </source>
</evidence>
<feature type="compositionally biased region" description="Acidic residues" evidence="1">
    <location>
        <begin position="319"/>
        <end position="331"/>
    </location>
</feature>
<protein>
    <recommendedName>
        <fullName evidence="2">Calmodulin-binding domain-containing protein</fullName>
    </recommendedName>
</protein>
<feature type="compositionally biased region" description="Basic and acidic residues" evidence="1">
    <location>
        <begin position="362"/>
        <end position="371"/>
    </location>
</feature>
<evidence type="ECO:0000313" key="3">
    <source>
        <dbReference type="EMBL" id="KAL3745689.1"/>
    </source>
</evidence>
<proteinExistence type="predicted"/>
<feature type="region of interest" description="Disordered" evidence="1">
    <location>
        <begin position="1"/>
        <end position="197"/>
    </location>
</feature>
<organism evidence="3 4">
    <name type="scientific">Eucalyptus globulus</name>
    <name type="common">Tasmanian blue gum</name>
    <dbReference type="NCBI Taxonomy" id="34317"/>
    <lineage>
        <taxon>Eukaryota</taxon>
        <taxon>Viridiplantae</taxon>
        <taxon>Streptophyta</taxon>
        <taxon>Embryophyta</taxon>
        <taxon>Tracheophyta</taxon>
        <taxon>Spermatophyta</taxon>
        <taxon>Magnoliopsida</taxon>
        <taxon>eudicotyledons</taxon>
        <taxon>Gunneridae</taxon>
        <taxon>Pentapetalae</taxon>
        <taxon>rosids</taxon>
        <taxon>malvids</taxon>
        <taxon>Myrtales</taxon>
        <taxon>Myrtaceae</taxon>
        <taxon>Myrtoideae</taxon>
        <taxon>Eucalypteae</taxon>
        <taxon>Eucalyptus</taxon>
    </lineage>
</organism>
<dbReference type="Proteomes" id="UP001634007">
    <property type="component" value="Unassembled WGS sequence"/>
</dbReference>
<dbReference type="PANTHER" id="PTHR33349">
    <property type="entry name" value="EMB|CAB62594.1"/>
    <property type="match status" value="1"/>
</dbReference>
<reference evidence="3 4" key="1">
    <citation type="submission" date="2024-11" db="EMBL/GenBank/DDBJ databases">
        <title>Chromosome-level genome assembly of Eucalyptus globulus Labill. provides insights into its genome evolution.</title>
        <authorList>
            <person name="Li X."/>
        </authorList>
    </citation>
    <scope>NUCLEOTIDE SEQUENCE [LARGE SCALE GENOMIC DNA]</scope>
    <source>
        <strain evidence="3">CL2024</strain>
        <tissue evidence="3">Fresh tender leaves</tissue>
    </source>
</reference>
<feature type="compositionally biased region" description="Basic and acidic residues" evidence="1">
    <location>
        <begin position="380"/>
        <end position="399"/>
    </location>
</feature>
<evidence type="ECO:0000259" key="2">
    <source>
        <dbReference type="Pfam" id="PF07839"/>
    </source>
</evidence>
<feature type="compositionally biased region" description="Low complexity" evidence="1">
    <location>
        <begin position="126"/>
        <end position="139"/>
    </location>
</feature>
<feature type="compositionally biased region" description="Polar residues" evidence="1">
    <location>
        <begin position="107"/>
        <end position="119"/>
    </location>
</feature>
<keyword evidence="4" id="KW-1185">Reference proteome</keyword>
<dbReference type="AlphaFoldDB" id="A0ABD3L204"/>
<evidence type="ECO:0000313" key="4">
    <source>
        <dbReference type="Proteomes" id="UP001634007"/>
    </source>
</evidence>